<protein>
    <submittedName>
        <fullName evidence="2">FH2 domain-containing protein</fullName>
    </submittedName>
</protein>
<evidence type="ECO:0000313" key="2">
    <source>
        <dbReference type="WBParaSite" id="RSKR_0000425500.1"/>
    </source>
</evidence>
<proteinExistence type="predicted"/>
<dbReference type="Proteomes" id="UP000095286">
    <property type="component" value="Unplaced"/>
</dbReference>
<organism evidence="1 2">
    <name type="scientific">Rhabditophanes sp. KR3021</name>
    <dbReference type="NCBI Taxonomy" id="114890"/>
    <lineage>
        <taxon>Eukaryota</taxon>
        <taxon>Metazoa</taxon>
        <taxon>Ecdysozoa</taxon>
        <taxon>Nematoda</taxon>
        <taxon>Chromadorea</taxon>
        <taxon>Rhabditida</taxon>
        <taxon>Tylenchina</taxon>
        <taxon>Panagrolaimomorpha</taxon>
        <taxon>Strongyloidoidea</taxon>
        <taxon>Alloionematidae</taxon>
        <taxon>Rhabditophanes</taxon>
    </lineage>
</organism>
<dbReference type="WBParaSite" id="RSKR_0000425500.1">
    <property type="protein sequence ID" value="RSKR_0000425500.1"/>
    <property type="gene ID" value="RSKR_0000425500"/>
</dbReference>
<evidence type="ECO:0000313" key="1">
    <source>
        <dbReference type="Proteomes" id="UP000095286"/>
    </source>
</evidence>
<accession>A0AC35TUX8</accession>
<name>A0AC35TUX8_9BILA</name>
<sequence>MDPETVTCKIQFVNDSDPFATTATCYLEPMRPVMFSFEIYTPIGEQIAEVIRMLRAPHKSGDASLQLYRSLENGTSDFGSYLDSEMTLAEQQDELQIIQADPFYDNSINQFIDDNKDDVVGREDRTSQNGPIKPRRSFIEKGNVTSSHIIKQIKEENNGFIQTNNKKSPITPTLLNESNNSVGGIKQADLLKPKTVNDQANATYSNMVNKCGGLSWKSAMNNGTIGTYYDKTTCQEKPTSETNHTNINSFSVKRLSNLNNVAEVKPIIPSNESNSCSVTNLYNSNNCYNGSNLNKNYNGSSSINSSNKWTAKVEENKIESIKEEQPIKGSNNLYNEANLITMSTLEIIECVEKELGLESNDNRRRSSLVVRTQTALRVKTIIDKLLHSSGGDQRRALFALKQVFQNDKDLVHEFVQSEGLMSLIRLGRNSEQSHQNYILRTLGQIMLYVDGMNGVIAHNDTIKWLYELLDSPLLIFEERREMSSYRVEWFRIVVKSALKLILIFVEYTESNALLLMAAVSTCDKANSRAPWHNLVRILREKDATDHETLIYGMTVLNKTLNGIPDQDTFFDVVDALESQNIELALKSMTALDNKEINDQISLYEKVLKQEDAANEDSDSSDGLTVRMRSSLNVNGNASNLERSSFRRQAATNVLNGNSEHETPKLNDSISKFEKQAQSLASSDWTPKPRDDIEKKTPTINNNTYSTKSYEKPEAIKVENIAPKNISDGKENIKNVPAPEPVNAQEEEVKSVHVRAPAPSFPLVFSPTESKTMDFPPVEVKKKEDSPPARPMMKIKTMDESSDGAPTNFADQLKRKANKVGDSNSELFKPKQSETEVNWKKAAEDLKSKPLIINNLDFSAFHDDEFEQDPLVLARQAQINSKPVGGGFGIPPPPPPGIRGIPPPPPKIGMNALNRGNGHESSPPNSNKTALVKLHWKEVNSETEAVPTLKNKGTFWKTVDSPQIDTAKLFKLFENKQDKPVVKKSTDEVKPQLLQCLPVKRSQVINIGLKALPKVNLIAPAIMKFDSCVLHKDMIEKILKDMMPSVTEIEIIETKVLENPDMTLGPAEEFLLSLSKIPCLLERLRLWVFMLDYNDSERDTAEHLMDLQLAMKEIEESKTFRTAMGMLLTMGNALNNTEIQGFQLDYLTKASEVKDPTLKHTLTYHLVEYMVDNYYDGTDLYSEFKSVSQTAKIDYEEVRLNLQKLEKDCKSSWDYLNVIGQKECSQSMKTTIHAHLQELAQRIHQLKAIHKLTMNRWNAFLLFFGYSVSDIPNQKPQAVCKMVYEFALEYRTTKEKILQIRKKLAEKRERNKTRGKYWMDVNEKTGAETTALRKVRPTGQGIEDRHDEMAKLLGQVSNEDTLGRRRMRPTPERTVEQRILAQREALRSTPGPSGAADANDKDDEILDGLVKAATIQSEPRDHRRKARQFNRKSLRRTRTLKLSEDQYNNY</sequence>
<reference evidence="2" key="1">
    <citation type="submission" date="2016-11" db="UniProtKB">
        <authorList>
            <consortium name="WormBaseParasite"/>
        </authorList>
    </citation>
    <scope>IDENTIFICATION</scope>
    <source>
        <strain evidence="2">KR3021</strain>
    </source>
</reference>